<organism evidence="1 2">
    <name type="scientific">Paenibacillus hodogayensis</name>
    <dbReference type="NCBI Taxonomy" id="279208"/>
    <lineage>
        <taxon>Bacteria</taxon>
        <taxon>Bacillati</taxon>
        <taxon>Bacillota</taxon>
        <taxon>Bacilli</taxon>
        <taxon>Bacillales</taxon>
        <taxon>Paenibacillaceae</taxon>
        <taxon>Paenibacillus</taxon>
    </lineage>
</organism>
<gene>
    <name evidence="1" type="ORF">ACFFNY_27730</name>
</gene>
<evidence type="ECO:0000313" key="1">
    <source>
        <dbReference type="EMBL" id="MFB9755384.1"/>
    </source>
</evidence>
<evidence type="ECO:0000313" key="2">
    <source>
        <dbReference type="Proteomes" id="UP001589619"/>
    </source>
</evidence>
<dbReference type="GO" id="GO:0016787">
    <property type="term" value="F:hydrolase activity"/>
    <property type="evidence" value="ECO:0007669"/>
    <property type="project" value="UniProtKB-KW"/>
</dbReference>
<dbReference type="InterPro" id="IPR023214">
    <property type="entry name" value="HAD_sf"/>
</dbReference>
<dbReference type="SUPFAM" id="SSF56784">
    <property type="entry name" value="HAD-like"/>
    <property type="match status" value="1"/>
</dbReference>
<dbReference type="InterPro" id="IPR006379">
    <property type="entry name" value="HAD-SF_hydro_IIB"/>
</dbReference>
<comment type="caution">
    <text evidence="1">The sequence shown here is derived from an EMBL/GenBank/DDBJ whole genome shotgun (WGS) entry which is preliminary data.</text>
</comment>
<accession>A0ABV5W484</accession>
<dbReference type="InterPro" id="IPR036412">
    <property type="entry name" value="HAD-like_sf"/>
</dbReference>
<dbReference type="PANTHER" id="PTHR10000">
    <property type="entry name" value="PHOSPHOSERINE PHOSPHATASE"/>
    <property type="match status" value="1"/>
</dbReference>
<dbReference type="Pfam" id="PF08282">
    <property type="entry name" value="Hydrolase_3"/>
    <property type="match status" value="1"/>
</dbReference>
<dbReference type="Proteomes" id="UP001589619">
    <property type="component" value="Unassembled WGS sequence"/>
</dbReference>
<keyword evidence="1" id="KW-0378">Hydrolase</keyword>
<proteinExistence type="predicted"/>
<dbReference type="Gene3D" id="3.40.50.1000">
    <property type="entry name" value="HAD superfamily/HAD-like"/>
    <property type="match status" value="1"/>
</dbReference>
<keyword evidence="2" id="KW-1185">Reference proteome</keyword>
<dbReference type="NCBIfam" id="TIGR01484">
    <property type="entry name" value="HAD-SF-IIB"/>
    <property type="match status" value="1"/>
</dbReference>
<name>A0ABV5W484_9BACL</name>
<dbReference type="RefSeq" id="WP_344908276.1">
    <property type="nucleotide sequence ID" value="NZ_BAAAYO010000006.1"/>
</dbReference>
<dbReference type="PANTHER" id="PTHR10000:SF53">
    <property type="entry name" value="5-AMINO-6-(5-PHOSPHO-D-RIBITYLAMINO)URACIL PHOSPHATASE YBJI-RELATED"/>
    <property type="match status" value="1"/>
</dbReference>
<dbReference type="Gene3D" id="3.30.1240.10">
    <property type="match status" value="1"/>
</dbReference>
<dbReference type="EMBL" id="JBHMAG010000018">
    <property type="protein sequence ID" value="MFB9755384.1"/>
    <property type="molecule type" value="Genomic_DNA"/>
</dbReference>
<sequence length="256" mass="28305">MQFVFDLDGTICFKGRPISEPLVLAIDKLIAAGHDVIFASARPIRDMMPVVHEKYRGRLWIGGNGSLASGGGAAEHVHAFPAEQLEQILQLIRQHEATYLIDSDWDYAYTGAADHPILNNLDTLGLARNVALESLERIVKVLILTASDIESLNEKLLALDVVVHRHGNERILDISPQNVHKWTALQKAGVQPKQFVAFGNDANDISMFREALHSVRIGEHPGLGEYASDSIPLEGDYESDIVRKIEELAVQYAAVR</sequence>
<reference evidence="1 2" key="1">
    <citation type="submission" date="2024-09" db="EMBL/GenBank/DDBJ databases">
        <authorList>
            <person name="Sun Q."/>
            <person name="Mori K."/>
        </authorList>
    </citation>
    <scope>NUCLEOTIDE SEQUENCE [LARGE SCALE GENOMIC DNA]</scope>
    <source>
        <strain evidence="1 2">JCM 12520</strain>
    </source>
</reference>
<protein>
    <submittedName>
        <fullName evidence="1">HAD-IIB family hydrolase</fullName>
    </submittedName>
</protein>